<keyword evidence="4" id="KW-0698">rRNA processing</keyword>
<reference evidence="6" key="1">
    <citation type="journal article" date="2011" name="Genome Res.">
        <title>Deep small RNA sequencing from the nematode Ascaris reveals conservation, functional diversification, and novel developmental profiles.</title>
        <authorList>
            <person name="Wang J."/>
            <person name="Czech B."/>
            <person name="Crunk A."/>
            <person name="Wallace A."/>
            <person name="Mitreva M."/>
            <person name="Hannon G.J."/>
            <person name="Davis R.E."/>
        </authorList>
    </citation>
    <scope>NUCLEOTIDE SEQUENCE</scope>
</reference>
<protein>
    <recommendedName>
        <fullName evidence="3">Probable U3 small nucleolar RNA-associated protein 11</fullName>
    </recommendedName>
</protein>
<evidence type="ECO:0000256" key="2">
    <source>
        <dbReference type="ARBA" id="ARBA00008105"/>
    </source>
</evidence>
<comment type="subcellular location">
    <subcellularLocation>
        <location evidence="1">Nucleus</location>
        <location evidence="1">Nucleolus</location>
    </subcellularLocation>
</comment>
<evidence type="ECO:0000256" key="5">
    <source>
        <dbReference type="ARBA" id="ARBA00023242"/>
    </source>
</evidence>
<evidence type="ECO:0000256" key="1">
    <source>
        <dbReference type="ARBA" id="ARBA00004604"/>
    </source>
</evidence>
<organism evidence="6">
    <name type="scientific">Ascaris suum</name>
    <name type="common">Pig roundworm</name>
    <name type="synonym">Ascaris lumbricoides</name>
    <dbReference type="NCBI Taxonomy" id="6253"/>
    <lineage>
        <taxon>Eukaryota</taxon>
        <taxon>Metazoa</taxon>
        <taxon>Ecdysozoa</taxon>
        <taxon>Nematoda</taxon>
        <taxon>Chromadorea</taxon>
        <taxon>Rhabditida</taxon>
        <taxon>Spirurina</taxon>
        <taxon>Ascaridomorpha</taxon>
        <taxon>Ascaridoidea</taxon>
        <taxon>Ascarididae</taxon>
        <taxon>Ascaris</taxon>
    </lineage>
</organism>
<keyword evidence="5" id="KW-0539">Nucleus</keyword>
<dbReference type="AlphaFoldDB" id="F1LA94"/>
<sequence length="162" mass="19410">MLANVKDLNYVRHRLNIENRKIEKLKAGLHFADIAATKNQHTIFVDTEEEARKFDAVQYFDTPEELIDRRYNRPRISTLEKCSVVNALSKRDVQVADRERRAQYSELLKRMRRADELRIVVEKLEVRKNIADRKKNQLRPKQISKGEPMKARVFQWTYERKK</sequence>
<evidence type="ECO:0000256" key="4">
    <source>
        <dbReference type="ARBA" id="ARBA00022552"/>
    </source>
</evidence>
<dbReference type="Pfam" id="PF03998">
    <property type="entry name" value="Utp11"/>
    <property type="match status" value="1"/>
</dbReference>
<name>F1LA94_ASCSU</name>
<accession>F1LA94</accession>
<evidence type="ECO:0000313" key="6">
    <source>
        <dbReference type="EMBL" id="ADY47048.1"/>
    </source>
</evidence>
<dbReference type="EMBL" id="JI175293">
    <property type="protein sequence ID" value="ADY47048.1"/>
    <property type="molecule type" value="mRNA"/>
</dbReference>
<evidence type="ECO:0000256" key="3">
    <source>
        <dbReference type="ARBA" id="ARBA00020121"/>
    </source>
</evidence>
<dbReference type="InterPro" id="IPR007144">
    <property type="entry name" value="SSU_processome_Utp11"/>
</dbReference>
<dbReference type="GO" id="GO:0006364">
    <property type="term" value="P:rRNA processing"/>
    <property type="evidence" value="ECO:0007669"/>
    <property type="project" value="UniProtKB-KW"/>
</dbReference>
<dbReference type="PANTHER" id="PTHR12838:SF0">
    <property type="entry name" value="U3 SMALL NUCLEOLAR RNA-ASSOCIATED PROTEIN 11-RELATED"/>
    <property type="match status" value="1"/>
</dbReference>
<comment type="similarity">
    <text evidence="2">Belongs to the UTP11 family.</text>
</comment>
<dbReference type="GO" id="GO:0032040">
    <property type="term" value="C:small-subunit processome"/>
    <property type="evidence" value="ECO:0007669"/>
    <property type="project" value="InterPro"/>
</dbReference>
<proteinExistence type="evidence at transcript level"/>
<dbReference type="PANTHER" id="PTHR12838">
    <property type="entry name" value="U3 SMALL NUCLEOLAR RNA-ASSOCIATED PROTEIN 11"/>
    <property type="match status" value="1"/>
</dbReference>